<dbReference type="EMBL" id="JABANM010019546">
    <property type="protein sequence ID" value="KAF4724285.1"/>
    <property type="molecule type" value="Genomic_DNA"/>
</dbReference>
<evidence type="ECO:0000313" key="1">
    <source>
        <dbReference type="EMBL" id="KAF4724285.1"/>
    </source>
</evidence>
<organism evidence="1 2">
    <name type="scientific">Perkinsus olseni</name>
    <name type="common">Perkinsus atlanticus</name>
    <dbReference type="NCBI Taxonomy" id="32597"/>
    <lineage>
        <taxon>Eukaryota</taxon>
        <taxon>Sar</taxon>
        <taxon>Alveolata</taxon>
        <taxon>Perkinsozoa</taxon>
        <taxon>Perkinsea</taxon>
        <taxon>Perkinsida</taxon>
        <taxon>Perkinsidae</taxon>
        <taxon>Perkinsus</taxon>
    </lineage>
</organism>
<sequence>MLTGISMAHLGVALPDVPALMGLPTDPGWSEVLKSKSSQRGLGGNLPLGDGSFGQCWVGRRLRVVAEICLYHEH</sequence>
<reference evidence="1 2" key="1">
    <citation type="submission" date="2020-04" db="EMBL/GenBank/DDBJ databases">
        <title>Perkinsus olseni comparative genomics.</title>
        <authorList>
            <person name="Bogema D.R."/>
        </authorList>
    </citation>
    <scope>NUCLEOTIDE SEQUENCE [LARGE SCALE GENOMIC DNA]</scope>
    <source>
        <strain evidence="1">ATCC PRA-205</strain>
    </source>
</reference>
<accession>A0A7J6RVL3</accession>
<gene>
    <name evidence="1" type="ORF">FOZ62_018171</name>
</gene>
<protein>
    <submittedName>
        <fullName evidence="1">Uncharacterized protein</fullName>
    </submittedName>
</protein>
<dbReference type="AlphaFoldDB" id="A0A7J6RVL3"/>
<name>A0A7J6RVL3_PEROL</name>
<dbReference type="Proteomes" id="UP000574390">
    <property type="component" value="Unassembled WGS sequence"/>
</dbReference>
<evidence type="ECO:0000313" key="2">
    <source>
        <dbReference type="Proteomes" id="UP000574390"/>
    </source>
</evidence>
<proteinExistence type="predicted"/>
<comment type="caution">
    <text evidence="1">The sequence shown here is derived from an EMBL/GenBank/DDBJ whole genome shotgun (WGS) entry which is preliminary data.</text>
</comment>